<dbReference type="GO" id="GO:0016126">
    <property type="term" value="P:sterol biosynthetic process"/>
    <property type="evidence" value="ECO:0007669"/>
    <property type="project" value="UniProtKB-KW"/>
</dbReference>
<dbReference type="OrthoDB" id="5835829at2759"/>
<evidence type="ECO:0000256" key="7">
    <source>
        <dbReference type="ARBA" id="ARBA00023011"/>
    </source>
</evidence>
<keyword evidence="3" id="KW-0444">Lipid biosynthesis</keyword>
<dbReference type="SUPFAM" id="SSF53756">
    <property type="entry name" value="UDP-Glycosyltransferase/glycogen phosphorylase"/>
    <property type="match status" value="1"/>
</dbReference>
<feature type="compositionally biased region" description="Low complexity" evidence="11">
    <location>
        <begin position="15"/>
        <end position="28"/>
    </location>
</feature>
<accession>A0A1R3HRG6</accession>
<dbReference type="EMBL" id="AWUE01019557">
    <property type="protein sequence ID" value="OMO72864.1"/>
    <property type="molecule type" value="Genomic_DNA"/>
</dbReference>
<feature type="compositionally biased region" description="Acidic residues" evidence="11">
    <location>
        <begin position="42"/>
        <end position="55"/>
    </location>
</feature>
<keyword evidence="9" id="KW-1207">Sterol metabolism</keyword>
<keyword evidence="10" id="KW-0753">Steroid metabolism</keyword>
<dbReference type="GO" id="GO:0010154">
    <property type="term" value="P:fruit development"/>
    <property type="evidence" value="ECO:0007669"/>
    <property type="project" value="UniProtKB-ARBA"/>
</dbReference>
<evidence type="ECO:0000256" key="6">
    <source>
        <dbReference type="ARBA" id="ARBA00022955"/>
    </source>
</evidence>
<dbReference type="GO" id="GO:0009791">
    <property type="term" value="P:post-embryonic development"/>
    <property type="evidence" value="ECO:0007669"/>
    <property type="project" value="UniProtKB-ARBA"/>
</dbReference>
<evidence type="ECO:0000313" key="14">
    <source>
        <dbReference type="EMBL" id="OMO72864.1"/>
    </source>
</evidence>
<feature type="region of interest" description="Disordered" evidence="11">
    <location>
        <begin position="1"/>
        <end position="93"/>
    </location>
</feature>
<keyword evidence="6" id="KW-0752">Steroid biosynthesis</keyword>
<evidence type="ECO:0000256" key="9">
    <source>
        <dbReference type="ARBA" id="ARBA00023166"/>
    </source>
</evidence>
<evidence type="ECO:0000256" key="10">
    <source>
        <dbReference type="ARBA" id="ARBA00023221"/>
    </source>
</evidence>
<feature type="compositionally biased region" description="Polar residues" evidence="11">
    <location>
        <begin position="56"/>
        <end position="81"/>
    </location>
</feature>
<dbReference type="PANTHER" id="PTHR48050:SF2">
    <property type="entry name" value="STEROL 3-BETA-GLUCOSYLTRANSFERASE UGT80A2-LIKE"/>
    <property type="match status" value="1"/>
</dbReference>
<keyword evidence="7" id="KW-0756">Sterol biosynthesis</keyword>
<dbReference type="InterPro" id="IPR004276">
    <property type="entry name" value="GlycoTrans_28_N"/>
</dbReference>
<dbReference type="GO" id="GO:0005975">
    <property type="term" value="P:carbohydrate metabolic process"/>
    <property type="evidence" value="ECO:0007669"/>
    <property type="project" value="InterPro"/>
</dbReference>
<comment type="caution">
    <text evidence="14">The sequence shown here is derived from an EMBL/GenBank/DDBJ whole genome shotgun (WGS) entry which is preliminary data.</text>
</comment>
<dbReference type="InterPro" id="IPR002213">
    <property type="entry name" value="UDP_glucos_trans"/>
</dbReference>
<dbReference type="EC" id="2.4.1.173" evidence="2"/>
<dbReference type="Pfam" id="PF06722">
    <property type="entry name" value="EryCIII-like_C"/>
    <property type="match status" value="1"/>
</dbReference>
<dbReference type="Gene3D" id="3.40.50.2000">
    <property type="entry name" value="Glycogen Phosphorylase B"/>
    <property type="match status" value="2"/>
</dbReference>
<dbReference type="AlphaFoldDB" id="A0A1R3HRG6"/>
<sequence>MAELPETSRRSSNVSSGDISIEISGDDSNATNSSGCSTDVPVDFDIEIVGEDDNSSEASGVTDRSSAGQNMHSEASTSAIDSGSKLPKSRGRRHGSKLALYAARFLDEKVPFRKKIKFLNQVANVKHDGTVQFDVPIDMKPHALDFGSPVVSDEVPEKEHIDSADVPELPPPLQIVMLIVGTRGDVQPFVAIGKRLQADGHRVRLATHSNFKDFVLNAGLEFFPLGGDPKVLAGYMVKNKGFLPSVPSEIPVQRQQIKEIIFSLLPACVADDPDTNVKFDVDAIIANPPAYGHTHVSEALKVPLHIFFTMPWTPTSEFPHPLSRVKQQVGYRLSYHIVDALIWLGIRDMINEFRKKKLKLRPVTYLRGNYSTPPDVPYGYIWSPHLVPKPKDWGPKIDVVGFCFLDLASSYEPPESLVKWLEGGQKPIYIGFGSLPVQEPERLTQIIVQALEKTGQRGIINKGWGGLGNLAEPKDFVYLLDNCPHDWLFLQCKAVVHHGGAGTTAAGLKAACPTTIVPFFGDQPFWGERVHARGVGPAPIPVEEFSLEKLVAAINFMLDPEVKTCAVELAKAMEGEDGVAGAVNAFYKHFPGKKPKEEPKPVPAHHSGIFSIRQCFGHGLV</sequence>
<organism evidence="14 15">
    <name type="scientific">Corchorus olitorius</name>
    <dbReference type="NCBI Taxonomy" id="93759"/>
    <lineage>
        <taxon>Eukaryota</taxon>
        <taxon>Viridiplantae</taxon>
        <taxon>Streptophyta</taxon>
        <taxon>Embryophyta</taxon>
        <taxon>Tracheophyta</taxon>
        <taxon>Spermatophyta</taxon>
        <taxon>Magnoliopsida</taxon>
        <taxon>eudicotyledons</taxon>
        <taxon>Gunneridae</taxon>
        <taxon>Pentapetalae</taxon>
        <taxon>rosids</taxon>
        <taxon>malvids</taxon>
        <taxon>Malvales</taxon>
        <taxon>Malvaceae</taxon>
        <taxon>Grewioideae</taxon>
        <taxon>Apeibeae</taxon>
        <taxon>Corchorus</taxon>
    </lineage>
</organism>
<name>A0A1R3HRG6_9ROSI</name>
<protein>
    <recommendedName>
        <fullName evidence="2">sterol 3beta-glucosyltransferase</fullName>
        <ecNumber evidence="2">2.4.1.173</ecNumber>
    </recommendedName>
</protein>
<evidence type="ECO:0000256" key="4">
    <source>
        <dbReference type="ARBA" id="ARBA00022676"/>
    </source>
</evidence>
<feature type="domain" description="Erythromycin biosynthesis protein CIII-like C-terminal" evidence="13">
    <location>
        <begin position="475"/>
        <end position="573"/>
    </location>
</feature>
<keyword evidence="4" id="KW-0328">Glycosyltransferase</keyword>
<proteinExistence type="inferred from homology"/>
<dbReference type="CDD" id="cd03784">
    <property type="entry name" value="GT1_Gtf-like"/>
    <property type="match status" value="1"/>
</dbReference>
<keyword evidence="15" id="KW-1185">Reference proteome</keyword>
<evidence type="ECO:0000259" key="13">
    <source>
        <dbReference type="Pfam" id="PF06722"/>
    </source>
</evidence>
<comment type="similarity">
    <text evidence="1">Belongs to the glycosyltransferase 28 family.</text>
</comment>
<dbReference type="FunFam" id="3.40.50.2000:FF:000009">
    <property type="entry name" value="Sterol 3-beta-glucosyltransferase UGT80A2"/>
    <property type="match status" value="1"/>
</dbReference>
<evidence type="ECO:0000256" key="3">
    <source>
        <dbReference type="ARBA" id="ARBA00022516"/>
    </source>
</evidence>
<dbReference type="Pfam" id="PF03033">
    <property type="entry name" value="Glyco_transf_28"/>
    <property type="match status" value="1"/>
</dbReference>
<dbReference type="FunFam" id="3.40.50.2000:FF:000030">
    <property type="entry name" value="Sterol 3-beta-glucosyltransferase UGT80A2"/>
    <property type="match status" value="1"/>
</dbReference>
<dbReference type="InterPro" id="IPR010610">
    <property type="entry name" value="EryCIII-like_C"/>
</dbReference>
<evidence type="ECO:0000259" key="12">
    <source>
        <dbReference type="Pfam" id="PF03033"/>
    </source>
</evidence>
<evidence type="ECO:0000256" key="11">
    <source>
        <dbReference type="SAM" id="MobiDB-lite"/>
    </source>
</evidence>
<dbReference type="PANTHER" id="PTHR48050">
    <property type="entry name" value="STEROL 3-BETA-GLUCOSYLTRANSFERASE"/>
    <property type="match status" value="1"/>
</dbReference>
<evidence type="ECO:0000256" key="8">
    <source>
        <dbReference type="ARBA" id="ARBA00023098"/>
    </source>
</evidence>
<dbReference type="InterPro" id="IPR050426">
    <property type="entry name" value="Glycosyltransferase_28"/>
</dbReference>
<gene>
    <name evidence="14" type="ORF">COLO4_27423</name>
</gene>
<keyword evidence="8" id="KW-0443">Lipid metabolism</keyword>
<evidence type="ECO:0000313" key="15">
    <source>
        <dbReference type="Proteomes" id="UP000187203"/>
    </source>
</evidence>
<evidence type="ECO:0000256" key="5">
    <source>
        <dbReference type="ARBA" id="ARBA00022679"/>
    </source>
</evidence>
<keyword evidence="5" id="KW-0808">Transferase</keyword>
<reference evidence="15" key="1">
    <citation type="submission" date="2013-09" db="EMBL/GenBank/DDBJ databases">
        <title>Corchorus olitorius genome sequencing.</title>
        <authorList>
            <person name="Alam M."/>
            <person name="Haque M.S."/>
            <person name="Islam M.S."/>
            <person name="Emdad E.M."/>
            <person name="Islam M.M."/>
            <person name="Ahmed B."/>
            <person name="Halim A."/>
            <person name="Hossen Q.M.M."/>
            <person name="Hossain M.Z."/>
            <person name="Ahmed R."/>
            <person name="Khan M.M."/>
            <person name="Islam R."/>
            <person name="Rashid M.M."/>
            <person name="Khan S.A."/>
            <person name="Rahman M.S."/>
            <person name="Alam M."/>
            <person name="Yahiya A.S."/>
            <person name="Khan M.S."/>
            <person name="Azam M.S."/>
            <person name="Haque T."/>
            <person name="Lashkar M.Z.H."/>
            <person name="Akhand A.I."/>
            <person name="Morshed G."/>
            <person name="Roy S."/>
            <person name="Uddin K.S."/>
            <person name="Rabeya T."/>
            <person name="Hossain A.S."/>
            <person name="Chowdhury A."/>
            <person name="Snigdha A.R."/>
            <person name="Mortoza M.S."/>
            <person name="Matin S.A."/>
            <person name="Hoque S.M.E."/>
            <person name="Islam M.K."/>
            <person name="Roy D.K."/>
            <person name="Haider R."/>
            <person name="Moosa M.M."/>
            <person name="Elias S.M."/>
            <person name="Hasan A.M."/>
            <person name="Jahan S."/>
            <person name="Shafiuddin M."/>
            <person name="Mahmood N."/>
            <person name="Shommy N.S."/>
        </authorList>
    </citation>
    <scope>NUCLEOTIDE SEQUENCE [LARGE SCALE GENOMIC DNA]</scope>
    <source>
        <strain evidence="15">cv. O-4</strain>
    </source>
</reference>
<dbReference type="GO" id="GO:0016906">
    <property type="term" value="F:sterol 3-beta-glucosyltransferase activity"/>
    <property type="evidence" value="ECO:0007669"/>
    <property type="project" value="UniProtKB-EC"/>
</dbReference>
<feature type="domain" description="Glycosyltransferase family 28 N-terminal" evidence="12">
    <location>
        <begin position="175"/>
        <end position="318"/>
    </location>
</feature>
<evidence type="ECO:0000256" key="1">
    <source>
        <dbReference type="ARBA" id="ARBA00006962"/>
    </source>
</evidence>
<dbReference type="Proteomes" id="UP000187203">
    <property type="component" value="Unassembled WGS sequence"/>
</dbReference>
<evidence type="ECO:0000256" key="2">
    <source>
        <dbReference type="ARBA" id="ARBA00012650"/>
    </source>
</evidence>